<proteinExistence type="predicted"/>
<reference evidence="2" key="1">
    <citation type="submission" date="2022-11" db="UniProtKB">
        <authorList>
            <consortium name="WormBaseParasite"/>
        </authorList>
    </citation>
    <scope>IDENTIFICATION</scope>
</reference>
<sequence length="387" mass="42761">MVETRSRTRTQQTAVVIDVTPKKKRPRSPESLTPPKKNGNVSRKRCKQTPSTPGAKKIRSDNGTAAGKNKRLRSVPRSQPIVYHENVDDDVMEDVQKPEDPQSASRSPSVYSEAVDVSKSDLANKTEDPQSTLRSPSVHSEDIDDTKSDLSNINMTTPENKQSTSARLKLAVLRSRSIIEHHRTISSSPPKNNIPDRLPYQAWSRKYYDLKDPYNLPSVLPIDNPTMIQADRLYDDEEEMVFARESSTESVLPSPSSSLDSTLSDETFEESPGKLGSCLCYLTKATIDDEEAAAVCGAGYAFLCSKRAFADFHVYTSGNLVSFRIAEQFKIPPFEVSGKEMSENNVAAYITLKTTDECAEIIAENVYADDSDTSGPSGCDKCPCSIK</sequence>
<evidence type="ECO:0000313" key="1">
    <source>
        <dbReference type="Proteomes" id="UP000887579"/>
    </source>
</evidence>
<protein>
    <submittedName>
        <fullName evidence="2">Uncharacterized protein</fullName>
    </submittedName>
</protein>
<dbReference type="Proteomes" id="UP000887579">
    <property type="component" value="Unplaced"/>
</dbReference>
<organism evidence="1 2">
    <name type="scientific">Panagrolaimus sp. ES5</name>
    <dbReference type="NCBI Taxonomy" id="591445"/>
    <lineage>
        <taxon>Eukaryota</taxon>
        <taxon>Metazoa</taxon>
        <taxon>Ecdysozoa</taxon>
        <taxon>Nematoda</taxon>
        <taxon>Chromadorea</taxon>
        <taxon>Rhabditida</taxon>
        <taxon>Tylenchina</taxon>
        <taxon>Panagrolaimomorpha</taxon>
        <taxon>Panagrolaimoidea</taxon>
        <taxon>Panagrolaimidae</taxon>
        <taxon>Panagrolaimus</taxon>
    </lineage>
</organism>
<evidence type="ECO:0000313" key="2">
    <source>
        <dbReference type="WBParaSite" id="ES5_v2.g9801.t1"/>
    </source>
</evidence>
<name>A0AC34GXY8_9BILA</name>
<dbReference type="WBParaSite" id="ES5_v2.g9801.t1">
    <property type="protein sequence ID" value="ES5_v2.g9801.t1"/>
    <property type="gene ID" value="ES5_v2.g9801"/>
</dbReference>
<accession>A0AC34GXY8</accession>